<evidence type="ECO:0000259" key="5">
    <source>
        <dbReference type="Pfam" id="PF08280"/>
    </source>
</evidence>
<name>A0A1N6HEX4_9LACT</name>
<dbReference type="AlphaFoldDB" id="A0A1N6HEX4"/>
<dbReference type="PANTHER" id="PTHR30185:SF18">
    <property type="entry name" value="TRANSCRIPTIONAL REGULATOR MTLR"/>
    <property type="match status" value="1"/>
</dbReference>
<evidence type="ECO:0000259" key="4">
    <source>
        <dbReference type="Pfam" id="PF08270"/>
    </source>
</evidence>
<keyword evidence="1" id="KW-0805">Transcription regulation</keyword>
<dbReference type="InterPro" id="IPR050661">
    <property type="entry name" value="BglG_antiterminators"/>
</dbReference>
<feature type="domain" description="M protein trans-acting positive regulator (MGA) HTH" evidence="5">
    <location>
        <begin position="11"/>
        <end position="64"/>
    </location>
</feature>
<dbReference type="InterPro" id="IPR007737">
    <property type="entry name" value="Mga_HTH"/>
</dbReference>
<evidence type="ECO:0000259" key="3">
    <source>
        <dbReference type="Pfam" id="PF05043"/>
    </source>
</evidence>
<keyword evidence="7" id="KW-1185">Reference proteome</keyword>
<dbReference type="Pfam" id="PF08270">
    <property type="entry name" value="PRD_Mga"/>
    <property type="match status" value="1"/>
</dbReference>
<dbReference type="InterPro" id="IPR013236">
    <property type="entry name" value="Mga_PRD_dom"/>
</dbReference>
<organism evidence="6 7">
    <name type="scientific">Carnobacterium alterfunditum</name>
    <dbReference type="NCBI Taxonomy" id="28230"/>
    <lineage>
        <taxon>Bacteria</taxon>
        <taxon>Bacillati</taxon>
        <taxon>Bacillota</taxon>
        <taxon>Bacilli</taxon>
        <taxon>Lactobacillales</taxon>
        <taxon>Carnobacteriaceae</taxon>
        <taxon>Carnobacterium</taxon>
    </lineage>
</organism>
<evidence type="ECO:0000313" key="7">
    <source>
        <dbReference type="Proteomes" id="UP000184758"/>
    </source>
</evidence>
<dbReference type="Gene3D" id="1.10.10.10">
    <property type="entry name" value="Winged helix-like DNA-binding domain superfamily/Winged helix DNA-binding domain"/>
    <property type="match status" value="1"/>
</dbReference>
<accession>A0A1N6HEX4</accession>
<dbReference type="EMBL" id="FSRN01000001">
    <property type="protein sequence ID" value="SIO18342.1"/>
    <property type="molecule type" value="Genomic_DNA"/>
</dbReference>
<evidence type="ECO:0000256" key="2">
    <source>
        <dbReference type="ARBA" id="ARBA00023163"/>
    </source>
</evidence>
<evidence type="ECO:0000313" key="6">
    <source>
        <dbReference type="EMBL" id="SIO18342.1"/>
    </source>
</evidence>
<dbReference type="Pfam" id="PF08280">
    <property type="entry name" value="HTH_Mga"/>
    <property type="match status" value="1"/>
</dbReference>
<proteinExistence type="predicted"/>
<dbReference type="Pfam" id="PF05043">
    <property type="entry name" value="Mga"/>
    <property type="match status" value="1"/>
</dbReference>
<dbReference type="InterPro" id="IPR036388">
    <property type="entry name" value="WH-like_DNA-bd_sf"/>
</dbReference>
<dbReference type="OrthoDB" id="1711164at2"/>
<gene>
    <name evidence="6" type="ORF">SAMN05878443_1815</name>
</gene>
<feature type="domain" description="Mga helix-turn-helix" evidence="3">
    <location>
        <begin position="72"/>
        <end position="158"/>
    </location>
</feature>
<keyword evidence="2" id="KW-0804">Transcription</keyword>
<dbReference type="eggNOG" id="COG3711">
    <property type="taxonomic scope" value="Bacteria"/>
</dbReference>
<dbReference type="PANTHER" id="PTHR30185">
    <property type="entry name" value="CRYPTIC BETA-GLUCOSIDE BGL OPERON ANTITERMINATOR"/>
    <property type="match status" value="1"/>
</dbReference>
<dbReference type="STRING" id="28230.SAMN05878443_1815"/>
<dbReference type="RefSeq" id="WP_034545260.1">
    <property type="nucleotide sequence ID" value="NZ_FSRN01000001.1"/>
</dbReference>
<evidence type="ECO:0000256" key="1">
    <source>
        <dbReference type="ARBA" id="ARBA00023015"/>
    </source>
</evidence>
<feature type="domain" description="M protein trans-acting positive regulator (MGA) PRD" evidence="4">
    <location>
        <begin position="179"/>
        <end position="391"/>
    </location>
</feature>
<dbReference type="Proteomes" id="UP000184758">
    <property type="component" value="Unassembled WGS sequence"/>
</dbReference>
<reference evidence="7" key="1">
    <citation type="submission" date="2016-11" db="EMBL/GenBank/DDBJ databases">
        <authorList>
            <person name="Varghese N."/>
            <person name="Submissions S."/>
        </authorList>
    </citation>
    <scope>NUCLEOTIDE SEQUENCE [LARGE SCALE GENOMIC DNA]</scope>
    <source>
        <strain evidence="7">313</strain>
    </source>
</reference>
<sequence length="504" mass="59906">MRQVLEANERRRLEVIEHLYASNRWLTLKEIAQNTTGSERILKQDMIMLREQFSKEVLQTSHRGIRLVLPSNKDIDDVYRLILKSSLAFNFIEQLIYDETKTVTELAEELFISPSTLIRLIKKINLSLGAYCVQVQTNPCKMISESEDNIRYFYISYFSERYSNFEWPYKTIDQSFFEQFLLSLAKMVHLPLDFADFKRLKLWTAIPFLRTQQGHYVEIKSDRYSHMIPDSTDFRSLIELFEKKIAITLDVPFIEQVFSIFINNHFALSYDFLIEEAKSDPIVKQKISYHAMLLDHLSDEVKICIPNRSHLIKEMYNISHFAFKTEQGHYPLPYILFNPKKIFIQSIEELFPDFINAAFVTLNMYEHKIHESYSEAARYEIIYTLLIHWDRLVPELYNQKAKFHLLIISDLDFEHAKMIQSLFHHYFKQEITTEIYLKSDISIDQIKKQPHDLLVTTFTLETEDHTLAENCICVQNIPTKRNIYNIRQAIEEKYRLKKIASNIQ</sequence>
<protein>
    <submittedName>
        <fullName evidence="6">Transcriptional antiterminator, BglG family</fullName>
    </submittedName>
</protein>
<dbReference type="InterPro" id="IPR013199">
    <property type="entry name" value="HTH_Mga_DNA-bd_dom"/>
</dbReference>